<dbReference type="Pfam" id="PF14501">
    <property type="entry name" value="HATPase_c_5"/>
    <property type="match status" value="1"/>
</dbReference>
<evidence type="ECO:0000313" key="7">
    <source>
        <dbReference type="EMBL" id="RGW87382.1"/>
    </source>
</evidence>
<dbReference type="InterPro" id="IPR032834">
    <property type="entry name" value="NatK-like_C"/>
</dbReference>
<feature type="transmembrane region" description="Helical" evidence="4">
    <location>
        <begin position="79"/>
        <end position="102"/>
    </location>
</feature>
<dbReference type="Proteomes" id="UP000283683">
    <property type="component" value="Unassembled WGS sequence"/>
</dbReference>
<evidence type="ECO:0000313" key="8">
    <source>
        <dbReference type="Proteomes" id="UP000283683"/>
    </source>
</evidence>
<evidence type="ECO:0000256" key="3">
    <source>
        <dbReference type="ARBA" id="ARBA00022777"/>
    </source>
</evidence>
<protein>
    <submittedName>
        <fullName evidence="7">GHKL domain-containing protein</fullName>
    </submittedName>
</protein>
<name>A0A413DM56_9FIRM</name>
<dbReference type="SUPFAM" id="SSF55874">
    <property type="entry name" value="ATPase domain of HSP90 chaperone/DNA topoisomerase II/histidine kinase"/>
    <property type="match status" value="1"/>
</dbReference>
<dbReference type="Gene3D" id="1.10.287.130">
    <property type="match status" value="1"/>
</dbReference>
<feature type="transmembrane region" description="Helical" evidence="4">
    <location>
        <begin position="55"/>
        <end position="72"/>
    </location>
</feature>
<dbReference type="GO" id="GO:0042802">
    <property type="term" value="F:identical protein binding"/>
    <property type="evidence" value="ECO:0007669"/>
    <property type="project" value="TreeGrafter"/>
</dbReference>
<proteinExistence type="predicted"/>
<evidence type="ECO:0000256" key="1">
    <source>
        <dbReference type="ARBA" id="ARBA00022553"/>
    </source>
</evidence>
<comment type="caution">
    <text evidence="7">The sequence shown here is derived from an EMBL/GenBank/DDBJ whole genome shotgun (WGS) entry which is preliminary data.</text>
</comment>
<feature type="transmembrane region" description="Helical" evidence="4">
    <location>
        <begin position="6"/>
        <end position="24"/>
    </location>
</feature>
<dbReference type="AlphaFoldDB" id="A0A413DM56"/>
<accession>A0A413DM56</accession>
<dbReference type="PANTHER" id="PTHR40448:SF1">
    <property type="entry name" value="TWO-COMPONENT SENSOR HISTIDINE KINASE"/>
    <property type="match status" value="1"/>
</dbReference>
<dbReference type="PANTHER" id="PTHR40448">
    <property type="entry name" value="TWO-COMPONENT SENSOR HISTIDINE KINASE"/>
    <property type="match status" value="1"/>
</dbReference>
<organism evidence="7 8">
    <name type="scientific">Agathobacter rectalis</name>
    <dbReference type="NCBI Taxonomy" id="39491"/>
    <lineage>
        <taxon>Bacteria</taxon>
        <taxon>Bacillati</taxon>
        <taxon>Bacillota</taxon>
        <taxon>Clostridia</taxon>
        <taxon>Lachnospirales</taxon>
        <taxon>Lachnospiraceae</taxon>
        <taxon>Agathobacter</taxon>
    </lineage>
</organism>
<keyword evidence="1" id="KW-0597">Phosphoprotein</keyword>
<dbReference type="SUPFAM" id="SSF55890">
    <property type="entry name" value="Sporulation response regulatory protein Spo0B"/>
    <property type="match status" value="1"/>
</dbReference>
<feature type="domain" description="Sensor histidine kinase NatK-like C-terminal" evidence="5">
    <location>
        <begin position="332"/>
        <end position="435"/>
    </location>
</feature>
<gene>
    <name evidence="7" type="ORF">DWV45_08105</name>
</gene>
<dbReference type="Gene3D" id="3.30.565.10">
    <property type="entry name" value="Histidine kinase-like ATPase, C-terminal domain"/>
    <property type="match status" value="1"/>
</dbReference>
<feature type="transmembrane region" description="Helical" evidence="4">
    <location>
        <begin position="190"/>
        <end position="211"/>
    </location>
</feature>
<dbReference type="GO" id="GO:0000155">
    <property type="term" value="F:phosphorelay sensor kinase activity"/>
    <property type="evidence" value="ECO:0007669"/>
    <property type="project" value="InterPro"/>
</dbReference>
<sequence>MVRVNILTCFVAALWMPIIHFFLLKGIVQTKRLLIGNVADILIVWIAALLLTNEISFVISCLLMAIVFLSVFKCKKIYLLYIPFSYIIVVACNYIVEVIAFKNDYIKEYHDTKIWLDILLMLIITFTNFIVAFVISVIKNKLANTYELAKCKELIFLIAFNIVLCAAAFLINGWATRKSNFTGQIAKTNLMIFGGYMFLTMVISVVTFCIYSERQKMRNEQMQYNSLKEYTSQIEALYKSVRAFKHDYVNILTSISGYLEAKDYDKLEVYFNDSVFKESGRLLRDNFKLNQLSNIKDMGFKGLASSKLIYAHEMGIDVEIDILHEIDNFYINIFDLNRIMGIYFDNAIEAAMACKQRKEIKFNIIKEAKSVVVILKNTFNQENIALGRLNEYGYSTKGEGRGLGLYNVKEILKKYRNVSKSTSISEGYFEQTLILQK</sequence>
<evidence type="ECO:0000259" key="6">
    <source>
        <dbReference type="Pfam" id="PF14689"/>
    </source>
</evidence>
<keyword evidence="2" id="KW-0808">Transferase</keyword>
<evidence type="ECO:0000256" key="4">
    <source>
        <dbReference type="SAM" id="Phobius"/>
    </source>
</evidence>
<reference evidence="7 8" key="1">
    <citation type="submission" date="2018-08" db="EMBL/GenBank/DDBJ databases">
        <title>A genome reference for cultivated species of the human gut microbiota.</title>
        <authorList>
            <person name="Zou Y."/>
            <person name="Xue W."/>
            <person name="Luo G."/>
        </authorList>
    </citation>
    <scope>NUCLEOTIDE SEQUENCE [LARGE SCALE GENOMIC DNA]</scope>
    <source>
        <strain evidence="7 8">AF06-19</strain>
    </source>
</reference>
<dbReference type="InterPro" id="IPR039506">
    <property type="entry name" value="SPOB_a"/>
</dbReference>
<dbReference type="Pfam" id="PF14689">
    <property type="entry name" value="SPOB_a"/>
    <property type="match status" value="1"/>
</dbReference>
<feature type="domain" description="SpoOB alpha-helical" evidence="6">
    <location>
        <begin position="228"/>
        <end position="273"/>
    </location>
</feature>
<keyword evidence="4" id="KW-0472">Membrane</keyword>
<dbReference type="EMBL" id="QSAZ01000006">
    <property type="protein sequence ID" value="RGW87382.1"/>
    <property type="molecule type" value="Genomic_DNA"/>
</dbReference>
<feature type="transmembrane region" description="Helical" evidence="4">
    <location>
        <begin position="33"/>
        <end position="49"/>
    </location>
</feature>
<evidence type="ECO:0000259" key="5">
    <source>
        <dbReference type="Pfam" id="PF14501"/>
    </source>
</evidence>
<feature type="transmembrane region" description="Helical" evidence="4">
    <location>
        <begin position="154"/>
        <end position="175"/>
    </location>
</feature>
<keyword evidence="3" id="KW-0418">Kinase</keyword>
<dbReference type="RefSeq" id="WP_118326768.1">
    <property type="nucleotide sequence ID" value="NZ_QSAZ01000006.1"/>
</dbReference>
<keyword evidence="4" id="KW-0812">Transmembrane</keyword>
<keyword evidence="4" id="KW-1133">Transmembrane helix</keyword>
<dbReference type="InterPro" id="IPR016120">
    <property type="entry name" value="Sig_transdc_His_kin_SpoOB"/>
</dbReference>
<feature type="transmembrane region" description="Helical" evidence="4">
    <location>
        <begin position="114"/>
        <end position="138"/>
    </location>
</feature>
<evidence type="ECO:0000256" key="2">
    <source>
        <dbReference type="ARBA" id="ARBA00022679"/>
    </source>
</evidence>
<dbReference type="InterPro" id="IPR036890">
    <property type="entry name" value="HATPase_C_sf"/>
</dbReference>